<keyword evidence="9" id="KW-1185">Reference proteome</keyword>
<name>A0AA38RVJ5_9PEZI</name>
<dbReference type="Gene3D" id="1.20.1250.20">
    <property type="entry name" value="MFS general substrate transporter like domains"/>
    <property type="match status" value="1"/>
</dbReference>
<feature type="transmembrane region" description="Helical" evidence="6">
    <location>
        <begin position="413"/>
        <end position="432"/>
    </location>
</feature>
<dbReference type="Pfam" id="PF07690">
    <property type="entry name" value="MFS_1"/>
    <property type="match status" value="1"/>
</dbReference>
<feature type="domain" description="Major facilitator superfamily (MFS) profile" evidence="7">
    <location>
        <begin position="70"/>
        <end position="530"/>
    </location>
</feature>
<feature type="transmembrane region" description="Helical" evidence="6">
    <location>
        <begin position="478"/>
        <end position="496"/>
    </location>
</feature>
<feature type="transmembrane region" description="Helical" evidence="6">
    <location>
        <begin position="326"/>
        <end position="348"/>
    </location>
</feature>
<comment type="caution">
    <text evidence="8">The sequence shown here is derived from an EMBL/GenBank/DDBJ whole genome shotgun (WGS) entry which is preliminary data.</text>
</comment>
<evidence type="ECO:0000256" key="5">
    <source>
        <dbReference type="SAM" id="MobiDB-lite"/>
    </source>
</evidence>
<reference evidence="8" key="1">
    <citation type="submission" date="2022-07" db="EMBL/GenBank/DDBJ databases">
        <title>Fungi with potential for degradation of polypropylene.</title>
        <authorList>
            <person name="Gostincar C."/>
        </authorList>
    </citation>
    <scope>NUCLEOTIDE SEQUENCE</scope>
    <source>
        <strain evidence="8">EXF-13308</strain>
    </source>
</reference>
<sequence length="555" mass="62043">MADIDAIAPAVQRDDEQPKTERTRQRTLGNVRLRNHETSEIILIPSPSKDLNDPLNWPQWYKHGIAFIICLAMMWCNFLAAGPTIAIVRTTLDFFPHADPTTNVSAFNSSIAKVAYFFTATALLQGTSNFFWVPMANKYGRRPVYIISYVFYLACAIWLVFEKSFAGFLAARILLGVASGAAETIAPITIADIYFLHERGTIMALYTASLTVGVSFGIIIAGLITIDHHWRVIYQVAAAIVGFMLFLLFFCFPETAYMRDTTNLLDESSEISNSSKPDMSEKSQVLDSDVEEALELIQRRSYWQSLRVFHGVMTEESICKMAIRPLGLICLPPVLWAALVQSVTIGFLVVVTTDVDTAFETGYGFQPYQVGLCFIAAIIGSVLGIPAGGRFGDLVADWLTKRNGGVREPEMRLPAILLSQFTTPLALILFGIGIHHQLHWICPTIGLALLNFSITQGTNVCLVYVIDAYRPVTGEITLAVMGFKSIFGFLLSFYTYPWISHSGYDHAFGTMAGISFAIILFWVPLYFWGKRIRHNTWNWPVVSFVHWTDDREVGE</sequence>
<dbReference type="PANTHER" id="PTHR23502:SF34">
    <property type="entry name" value="PROTEIN HOL1"/>
    <property type="match status" value="1"/>
</dbReference>
<feature type="transmembrane region" description="Helical" evidence="6">
    <location>
        <begin position="232"/>
        <end position="252"/>
    </location>
</feature>
<accession>A0AA38RVJ5</accession>
<keyword evidence="4 6" id="KW-0472">Membrane</keyword>
<evidence type="ECO:0000256" key="3">
    <source>
        <dbReference type="ARBA" id="ARBA00022989"/>
    </source>
</evidence>
<evidence type="ECO:0000313" key="8">
    <source>
        <dbReference type="EMBL" id="KAJ9157517.1"/>
    </source>
</evidence>
<dbReference type="EMBL" id="JANBVO010000001">
    <property type="protein sequence ID" value="KAJ9157517.1"/>
    <property type="molecule type" value="Genomic_DNA"/>
</dbReference>
<dbReference type="InterPro" id="IPR011701">
    <property type="entry name" value="MFS"/>
</dbReference>
<organism evidence="8 9">
    <name type="scientific">Pleurostoma richardsiae</name>
    <dbReference type="NCBI Taxonomy" id="41990"/>
    <lineage>
        <taxon>Eukaryota</taxon>
        <taxon>Fungi</taxon>
        <taxon>Dikarya</taxon>
        <taxon>Ascomycota</taxon>
        <taxon>Pezizomycotina</taxon>
        <taxon>Sordariomycetes</taxon>
        <taxon>Sordariomycetidae</taxon>
        <taxon>Calosphaeriales</taxon>
        <taxon>Pleurostomataceae</taxon>
        <taxon>Pleurostoma</taxon>
    </lineage>
</organism>
<feature type="transmembrane region" description="Helical" evidence="6">
    <location>
        <begin position="114"/>
        <end position="132"/>
    </location>
</feature>
<evidence type="ECO:0000256" key="4">
    <source>
        <dbReference type="ARBA" id="ARBA00023136"/>
    </source>
</evidence>
<dbReference type="InterPro" id="IPR036259">
    <property type="entry name" value="MFS_trans_sf"/>
</dbReference>
<feature type="region of interest" description="Disordered" evidence="5">
    <location>
        <begin position="1"/>
        <end position="23"/>
    </location>
</feature>
<dbReference type="SUPFAM" id="SSF103473">
    <property type="entry name" value="MFS general substrate transporter"/>
    <property type="match status" value="1"/>
</dbReference>
<dbReference type="Proteomes" id="UP001174694">
    <property type="component" value="Unassembled WGS sequence"/>
</dbReference>
<feature type="transmembrane region" description="Helical" evidence="6">
    <location>
        <begin position="144"/>
        <end position="161"/>
    </location>
</feature>
<proteinExistence type="predicted"/>
<dbReference type="PANTHER" id="PTHR23502">
    <property type="entry name" value="MAJOR FACILITATOR SUPERFAMILY"/>
    <property type="match status" value="1"/>
</dbReference>
<dbReference type="InterPro" id="IPR020846">
    <property type="entry name" value="MFS_dom"/>
</dbReference>
<evidence type="ECO:0000256" key="1">
    <source>
        <dbReference type="ARBA" id="ARBA00004141"/>
    </source>
</evidence>
<gene>
    <name evidence="8" type="ORF">NKR23_g546</name>
</gene>
<evidence type="ECO:0000256" key="6">
    <source>
        <dbReference type="SAM" id="Phobius"/>
    </source>
</evidence>
<feature type="transmembrane region" description="Helical" evidence="6">
    <location>
        <begin position="508"/>
        <end position="528"/>
    </location>
</feature>
<keyword evidence="2 6" id="KW-0812">Transmembrane</keyword>
<feature type="transmembrane region" description="Helical" evidence="6">
    <location>
        <begin position="203"/>
        <end position="226"/>
    </location>
</feature>
<feature type="transmembrane region" description="Helical" evidence="6">
    <location>
        <begin position="173"/>
        <end position="196"/>
    </location>
</feature>
<feature type="transmembrane region" description="Helical" evidence="6">
    <location>
        <begin position="65"/>
        <end position="88"/>
    </location>
</feature>
<feature type="transmembrane region" description="Helical" evidence="6">
    <location>
        <begin position="368"/>
        <end position="392"/>
    </location>
</feature>
<evidence type="ECO:0000313" key="9">
    <source>
        <dbReference type="Proteomes" id="UP001174694"/>
    </source>
</evidence>
<dbReference type="GO" id="GO:0022857">
    <property type="term" value="F:transmembrane transporter activity"/>
    <property type="evidence" value="ECO:0007669"/>
    <property type="project" value="InterPro"/>
</dbReference>
<dbReference type="AlphaFoldDB" id="A0AA38RVJ5"/>
<evidence type="ECO:0000259" key="7">
    <source>
        <dbReference type="PROSITE" id="PS50850"/>
    </source>
</evidence>
<feature type="transmembrane region" description="Helical" evidence="6">
    <location>
        <begin position="438"/>
        <end position="466"/>
    </location>
</feature>
<keyword evidence="3 6" id="KW-1133">Transmembrane helix</keyword>
<feature type="compositionally biased region" description="Basic and acidic residues" evidence="5">
    <location>
        <begin position="12"/>
        <end position="23"/>
    </location>
</feature>
<dbReference type="PROSITE" id="PS50850">
    <property type="entry name" value="MFS"/>
    <property type="match status" value="1"/>
</dbReference>
<protein>
    <submittedName>
        <fullName evidence="8">MFS general substrate transporter</fullName>
    </submittedName>
</protein>
<comment type="subcellular location">
    <subcellularLocation>
        <location evidence="1">Membrane</location>
        <topology evidence="1">Multi-pass membrane protein</topology>
    </subcellularLocation>
</comment>
<dbReference type="GO" id="GO:0005886">
    <property type="term" value="C:plasma membrane"/>
    <property type="evidence" value="ECO:0007669"/>
    <property type="project" value="TreeGrafter"/>
</dbReference>
<evidence type="ECO:0000256" key="2">
    <source>
        <dbReference type="ARBA" id="ARBA00022692"/>
    </source>
</evidence>